<organism evidence="2 3">
    <name type="scientific">Candidatus Kurthia intestinigallinarum</name>
    <dbReference type="NCBI Taxonomy" id="1562256"/>
    <lineage>
        <taxon>Bacteria</taxon>
        <taxon>Bacillati</taxon>
        <taxon>Bacillota</taxon>
        <taxon>Bacilli</taxon>
        <taxon>Bacillales</taxon>
        <taxon>Caryophanaceae</taxon>
        <taxon>Kurthia</taxon>
    </lineage>
</organism>
<name>A0A433RP76_9BACL</name>
<evidence type="ECO:0008006" key="4">
    <source>
        <dbReference type="Google" id="ProtNLM"/>
    </source>
</evidence>
<reference evidence="2 3" key="1">
    <citation type="submission" date="2014-11" db="EMBL/GenBank/DDBJ databases">
        <title>Genome sequence and analysis of novel Kurthia sp.</title>
        <authorList>
            <person name="Lawson J.N."/>
            <person name="Gonzalez J.E."/>
            <person name="Rinauldi L."/>
            <person name="Xuan Z."/>
            <person name="Firman A."/>
            <person name="Shaddox L."/>
            <person name="Trudeau A."/>
            <person name="Shah S."/>
            <person name="Reiman D."/>
        </authorList>
    </citation>
    <scope>NUCLEOTIDE SEQUENCE [LARGE SCALE GENOMIC DNA]</scope>
    <source>
        <strain evidence="2 3">3B1D</strain>
    </source>
</reference>
<gene>
    <name evidence="2" type="ORF">QI30_18780</name>
</gene>
<feature type="compositionally biased region" description="Polar residues" evidence="1">
    <location>
        <begin position="408"/>
        <end position="417"/>
    </location>
</feature>
<evidence type="ECO:0000256" key="1">
    <source>
        <dbReference type="SAM" id="MobiDB-lite"/>
    </source>
</evidence>
<accession>A0A433RP76</accession>
<dbReference type="AlphaFoldDB" id="A0A433RP76"/>
<comment type="caution">
    <text evidence="2">The sequence shown here is derived from an EMBL/GenBank/DDBJ whole genome shotgun (WGS) entry which is preliminary data.</text>
</comment>
<feature type="region of interest" description="Disordered" evidence="1">
    <location>
        <begin position="383"/>
        <end position="417"/>
    </location>
</feature>
<evidence type="ECO:0000313" key="2">
    <source>
        <dbReference type="EMBL" id="RUS51118.1"/>
    </source>
</evidence>
<feature type="non-terminal residue" evidence="2">
    <location>
        <position position="417"/>
    </location>
</feature>
<dbReference type="EMBL" id="JTFC01000095">
    <property type="protein sequence ID" value="RUS51118.1"/>
    <property type="molecule type" value="Genomic_DNA"/>
</dbReference>
<evidence type="ECO:0000313" key="3">
    <source>
        <dbReference type="Proteomes" id="UP000288623"/>
    </source>
</evidence>
<protein>
    <recommendedName>
        <fullName evidence="4">Replication protein</fullName>
    </recommendedName>
</protein>
<sequence length="417" mass="48387">MNLSYAPHKHQENLISEWQDCYITAEKNVGMIATLDLSRIAYNEPKQFFWTYESLGKLLSLTEREKPYTNVYLSLNAFCEVNGQMKRSANNLAQIRNVGIDLDCYKLGISPDQCKEELFKLIAHSKLPNPNLVINSGNGVQLIYSIQGGAAPTNEIKWLTMYITRELTGQLIDLGADYQTCTLERVFRLPYTLNKKEGYPTKLVTAEIWNRREWHLNELMDYVKPYKPMKKRSKLRTVTPLKGYKKGTRTLTQMNMARANDILNLVHIRNGEIENRNILTYDYAFALTLGSDMSHLEVLTATFQLDISFTSSQKKNVLKTTVKSAYERATKFWRAYEENNYSMRGLDSNLVKPKQTRTIIRQQAITAAEMEFLEVLIGKEEKERRRTDKRRDQGQKSMEQYNAERAQKVNSNLEKLR</sequence>
<proteinExistence type="predicted"/>
<dbReference type="Proteomes" id="UP000288623">
    <property type="component" value="Unassembled WGS sequence"/>
</dbReference>
<keyword evidence="3" id="KW-1185">Reference proteome</keyword>
<feature type="compositionally biased region" description="Basic and acidic residues" evidence="1">
    <location>
        <begin position="383"/>
        <end position="394"/>
    </location>
</feature>